<dbReference type="Pfam" id="PF00459">
    <property type="entry name" value="Inositol_P"/>
    <property type="match status" value="1"/>
</dbReference>
<name>A0AAW8AW93_9GAMM</name>
<evidence type="ECO:0000256" key="3">
    <source>
        <dbReference type="ARBA" id="ARBA00009759"/>
    </source>
</evidence>
<keyword evidence="7 8" id="KW-0460">Magnesium</keyword>
<keyword evidence="6" id="KW-0889">Transcription antitermination</keyword>
<accession>A0AAW8AW93</accession>
<dbReference type="EMBL" id="JAUUUU010000001">
    <property type="protein sequence ID" value="MDP1519471.1"/>
    <property type="molecule type" value="Genomic_DNA"/>
</dbReference>
<feature type="binding site" evidence="8">
    <location>
        <position position="214"/>
    </location>
    <ligand>
        <name>Mg(2+)</name>
        <dbReference type="ChEBI" id="CHEBI:18420"/>
        <label>1</label>
        <note>catalytic</note>
    </ligand>
</feature>
<evidence type="ECO:0000256" key="4">
    <source>
        <dbReference type="ARBA" id="ARBA00022723"/>
    </source>
</evidence>
<dbReference type="GO" id="GO:0031564">
    <property type="term" value="P:transcription antitermination"/>
    <property type="evidence" value="ECO:0007669"/>
    <property type="project" value="UniProtKB-KW"/>
</dbReference>
<feature type="binding site" evidence="8">
    <location>
        <position position="87"/>
    </location>
    <ligand>
        <name>Mg(2+)</name>
        <dbReference type="ChEBI" id="CHEBI:18420"/>
        <label>1</label>
        <note>catalytic</note>
    </ligand>
</feature>
<organism evidence="10 11">
    <name type="scientific">Porticoccus litoralis</name>
    <dbReference type="NCBI Taxonomy" id="434086"/>
    <lineage>
        <taxon>Bacteria</taxon>
        <taxon>Pseudomonadati</taxon>
        <taxon>Pseudomonadota</taxon>
        <taxon>Gammaproteobacteria</taxon>
        <taxon>Cellvibrionales</taxon>
        <taxon>Porticoccaceae</taxon>
        <taxon>Porticoccus</taxon>
    </lineage>
</organism>
<comment type="catalytic activity">
    <reaction evidence="1 9">
        <text>a myo-inositol phosphate + H2O = myo-inositol + phosphate</text>
        <dbReference type="Rhea" id="RHEA:24056"/>
        <dbReference type="ChEBI" id="CHEBI:15377"/>
        <dbReference type="ChEBI" id="CHEBI:17268"/>
        <dbReference type="ChEBI" id="CHEBI:43474"/>
        <dbReference type="ChEBI" id="CHEBI:84139"/>
        <dbReference type="EC" id="3.1.3.25"/>
    </reaction>
</comment>
<protein>
    <recommendedName>
        <fullName evidence="9">Inositol-1-monophosphatase</fullName>
        <ecNumber evidence="9">3.1.3.25</ecNumber>
    </recommendedName>
</protein>
<dbReference type="InterPro" id="IPR020583">
    <property type="entry name" value="Inositol_monoP_metal-BS"/>
</dbReference>
<comment type="similarity">
    <text evidence="3 9">Belongs to the inositol monophosphatase superfamily.</text>
</comment>
<proteinExistence type="inferred from homology"/>
<dbReference type="Gene3D" id="3.40.190.80">
    <property type="match status" value="1"/>
</dbReference>
<keyword evidence="6" id="KW-0804">Transcription</keyword>
<feature type="binding site" evidence="8">
    <location>
        <position position="84"/>
    </location>
    <ligand>
        <name>Mg(2+)</name>
        <dbReference type="ChEBI" id="CHEBI:18420"/>
        <label>1</label>
        <note>catalytic</note>
    </ligand>
</feature>
<evidence type="ECO:0000256" key="7">
    <source>
        <dbReference type="ARBA" id="ARBA00022842"/>
    </source>
</evidence>
<dbReference type="InterPro" id="IPR022337">
    <property type="entry name" value="Inositol_monophosphatase_SuhB"/>
</dbReference>
<evidence type="ECO:0000313" key="10">
    <source>
        <dbReference type="EMBL" id="MDP1519471.1"/>
    </source>
</evidence>
<dbReference type="PRINTS" id="PR00377">
    <property type="entry name" value="IMPHPHTASES"/>
</dbReference>
<reference evidence="10" key="2">
    <citation type="submission" date="2023-08" db="EMBL/GenBank/DDBJ databases">
        <authorList>
            <person name="Luo J."/>
        </authorList>
    </citation>
    <scope>NUCLEOTIDE SEQUENCE</scope>
    <source>
        <strain evidence="10">DSM 25064</strain>
    </source>
</reference>
<evidence type="ECO:0000256" key="1">
    <source>
        <dbReference type="ARBA" id="ARBA00001033"/>
    </source>
</evidence>
<dbReference type="CDD" id="cd01639">
    <property type="entry name" value="IMPase"/>
    <property type="match status" value="1"/>
</dbReference>
<evidence type="ECO:0000256" key="9">
    <source>
        <dbReference type="RuleBase" id="RU364068"/>
    </source>
</evidence>
<comment type="cofactor">
    <cofactor evidence="2 8 9">
        <name>Mg(2+)</name>
        <dbReference type="ChEBI" id="CHEBI:18420"/>
    </cofactor>
</comment>
<keyword evidence="4 8" id="KW-0479">Metal-binding</keyword>
<sequence>MEPMVNIALRAARKAGDMIARATERSDLIKIDEKGRNDYVTEIDRAAEKEIIYHLRKAYPDHSIIGEESGHLQGENDDYQWIIDPLDGTTNFIHGIPHFAVSIGCRYKGKLEHAVVFDPMRREEYTASRGRGAFLNGKRIRVSGRVGLAGSLVATGIPFNSPSIDHMEPYLSCLTELATQSSGIRRLGVASLDLAYLSAGRVDAFWEMNLKPWDIAAGVLLVKEAGGLVSDFSGGENYMDSGNIVCATPKLFKPTLKVVQKHLGHIETSN</sequence>
<evidence type="ECO:0000256" key="5">
    <source>
        <dbReference type="ARBA" id="ARBA00022801"/>
    </source>
</evidence>
<feature type="binding site" evidence="8">
    <location>
        <position position="67"/>
    </location>
    <ligand>
        <name>Mg(2+)</name>
        <dbReference type="ChEBI" id="CHEBI:18420"/>
        <label>1</label>
        <note>catalytic</note>
    </ligand>
</feature>
<dbReference type="InterPro" id="IPR020550">
    <property type="entry name" value="Inositol_monophosphatase_CS"/>
</dbReference>
<dbReference type="PROSITE" id="PS00630">
    <property type="entry name" value="IMP_2"/>
    <property type="match status" value="1"/>
</dbReference>
<gene>
    <name evidence="10" type="ORF">Q8A57_00635</name>
</gene>
<dbReference type="Gene3D" id="3.30.540.10">
    <property type="entry name" value="Fructose-1,6-Bisphosphatase, subunit A, domain 1"/>
    <property type="match status" value="1"/>
</dbReference>
<dbReference type="AlphaFoldDB" id="A0AAW8AW93"/>
<reference evidence="10" key="1">
    <citation type="journal article" date="2010" name="Int. J. Syst. Evol. Microbiol.">
        <title>Porticoccus litoralis gen. nov., sp. nov., a gammaproteobacterium isolated from the Yellow Sea.</title>
        <authorList>
            <person name="Oh H.M."/>
            <person name="Kim H."/>
            <person name="Kim K.M."/>
            <person name="Min G.S."/>
            <person name="Cho J.C."/>
        </authorList>
    </citation>
    <scope>NUCLEOTIDE SEQUENCE</scope>
    <source>
        <strain evidence="10">DSM 25064</strain>
    </source>
</reference>
<dbReference type="GO" id="GO:0046854">
    <property type="term" value="P:phosphatidylinositol phosphate biosynthetic process"/>
    <property type="evidence" value="ECO:0007669"/>
    <property type="project" value="InterPro"/>
</dbReference>
<keyword evidence="11" id="KW-1185">Reference proteome</keyword>
<dbReference type="RefSeq" id="WP_305168988.1">
    <property type="nucleotide sequence ID" value="NZ_JAUUUU010000001.1"/>
</dbReference>
<evidence type="ECO:0000256" key="6">
    <source>
        <dbReference type="ARBA" id="ARBA00022814"/>
    </source>
</evidence>
<keyword evidence="5 9" id="KW-0378">Hydrolase</keyword>
<dbReference type="PANTHER" id="PTHR20854:SF4">
    <property type="entry name" value="INOSITOL-1-MONOPHOSPHATASE-RELATED"/>
    <property type="match status" value="1"/>
</dbReference>
<dbReference type="FunFam" id="3.30.540.10:FF:000003">
    <property type="entry name" value="Inositol-1-monophosphatase"/>
    <property type="match status" value="1"/>
</dbReference>
<evidence type="ECO:0000313" key="11">
    <source>
        <dbReference type="Proteomes" id="UP001178354"/>
    </source>
</evidence>
<dbReference type="GO" id="GO:0006020">
    <property type="term" value="P:inositol metabolic process"/>
    <property type="evidence" value="ECO:0007669"/>
    <property type="project" value="TreeGrafter"/>
</dbReference>
<feature type="binding site" evidence="8">
    <location>
        <position position="86"/>
    </location>
    <ligand>
        <name>Mg(2+)</name>
        <dbReference type="ChEBI" id="CHEBI:18420"/>
        <label>1</label>
        <note>catalytic</note>
    </ligand>
</feature>
<dbReference type="SUPFAM" id="SSF56655">
    <property type="entry name" value="Carbohydrate phosphatase"/>
    <property type="match status" value="1"/>
</dbReference>
<dbReference type="InterPro" id="IPR033942">
    <property type="entry name" value="IMPase"/>
</dbReference>
<dbReference type="PRINTS" id="PR01959">
    <property type="entry name" value="SBIMPHPHTASE"/>
</dbReference>
<dbReference type="GO" id="GO:0008934">
    <property type="term" value="F:inositol monophosphate 1-phosphatase activity"/>
    <property type="evidence" value="ECO:0007669"/>
    <property type="project" value="InterPro"/>
</dbReference>
<dbReference type="Proteomes" id="UP001178354">
    <property type="component" value="Unassembled WGS sequence"/>
</dbReference>
<keyword evidence="6" id="KW-0805">Transcription regulation</keyword>
<comment type="caution">
    <text evidence="10">The sequence shown here is derived from an EMBL/GenBank/DDBJ whole genome shotgun (WGS) entry which is preliminary data.</text>
</comment>
<evidence type="ECO:0000256" key="8">
    <source>
        <dbReference type="PIRSR" id="PIRSR600760-2"/>
    </source>
</evidence>
<dbReference type="PROSITE" id="PS00629">
    <property type="entry name" value="IMP_1"/>
    <property type="match status" value="1"/>
</dbReference>
<dbReference type="GO" id="GO:0046872">
    <property type="term" value="F:metal ion binding"/>
    <property type="evidence" value="ECO:0007669"/>
    <property type="project" value="UniProtKB-KW"/>
</dbReference>
<dbReference type="PANTHER" id="PTHR20854">
    <property type="entry name" value="INOSITOL MONOPHOSPHATASE"/>
    <property type="match status" value="1"/>
</dbReference>
<evidence type="ECO:0000256" key="2">
    <source>
        <dbReference type="ARBA" id="ARBA00001946"/>
    </source>
</evidence>
<dbReference type="InterPro" id="IPR000760">
    <property type="entry name" value="Inositol_monophosphatase-like"/>
</dbReference>
<dbReference type="EC" id="3.1.3.25" evidence="9"/>
<dbReference type="GO" id="GO:0007165">
    <property type="term" value="P:signal transduction"/>
    <property type="evidence" value="ECO:0007669"/>
    <property type="project" value="TreeGrafter"/>
</dbReference>